<gene>
    <name evidence="15" type="primary">pgsA</name>
    <name evidence="15" type="ORF">ER308_14590</name>
</gene>
<sequence>MIRAVSTLSRRRGPTMSPSWRMVPTVRARGAVVALTQLTVARIVAVPLIMALLLVGPDNPTMRWSAFGLFVAAAVTDFLDGYLARRWQVTSDLGSFLDTTADKLLTAGVLIALVEIGRAWSWIVVIIVARELVVMGLRGLVASTGAVMPPSVWGKLKTNVQFIAIALAIVRPGEAFVAGLYADEVVMLVAGFVTFMSGAEYLVRFRWLFRLDAGPGDEDDTSSGSRQHHDGGES</sequence>
<keyword evidence="3" id="KW-0444">Lipid biosynthesis</keyword>
<dbReference type="GO" id="GO:0016020">
    <property type="term" value="C:membrane"/>
    <property type="evidence" value="ECO:0007669"/>
    <property type="project" value="UniProtKB-SubCell"/>
</dbReference>
<feature type="transmembrane region" description="Helical" evidence="14">
    <location>
        <begin position="185"/>
        <end position="203"/>
    </location>
</feature>
<dbReference type="PANTHER" id="PTHR14269">
    <property type="entry name" value="CDP-DIACYLGLYCEROL--GLYCEROL-3-PHOSPHATE 3-PHOSPHATIDYLTRANSFERASE-RELATED"/>
    <property type="match status" value="1"/>
</dbReference>
<dbReference type="Pfam" id="PF01066">
    <property type="entry name" value="CDP-OH_P_transf"/>
    <property type="match status" value="1"/>
</dbReference>
<comment type="similarity">
    <text evidence="2 12">Belongs to the CDP-alcohol phosphatidyltransferase class-I family.</text>
</comment>
<protein>
    <recommendedName>
        <fullName evidence="11">CDP-diacylglycerol--glycerol-3-phosphate 3-phosphatidyltransferase</fullName>
        <ecNumber evidence="11">2.7.8.5</ecNumber>
    </recommendedName>
</protein>
<reference evidence="15 16" key="1">
    <citation type="submission" date="2019-01" db="EMBL/GenBank/DDBJ databases">
        <title>Egibacter rhizosphaerae EGI 80759T.</title>
        <authorList>
            <person name="Chen D.-D."/>
            <person name="Tian Y."/>
            <person name="Jiao J.-Y."/>
            <person name="Zhang X.-T."/>
            <person name="Zhang Y.-G."/>
            <person name="Zhang Y."/>
            <person name="Xiao M."/>
            <person name="Shu W.-S."/>
            <person name="Li W.-J."/>
        </authorList>
    </citation>
    <scope>NUCLEOTIDE SEQUENCE [LARGE SCALE GENOMIC DNA]</scope>
    <source>
        <strain evidence="15 16">EGI 80759</strain>
    </source>
</reference>
<feature type="transmembrane region" description="Helical" evidence="14">
    <location>
        <begin position="61"/>
        <end position="83"/>
    </location>
</feature>
<evidence type="ECO:0000256" key="13">
    <source>
        <dbReference type="SAM" id="MobiDB-lite"/>
    </source>
</evidence>
<evidence type="ECO:0000256" key="14">
    <source>
        <dbReference type="SAM" id="Phobius"/>
    </source>
</evidence>
<dbReference type="GO" id="GO:0046474">
    <property type="term" value="P:glycerophospholipid biosynthetic process"/>
    <property type="evidence" value="ECO:0007669"/>
    <property type="project" value="TreeGrafter"/>
</dbReference>
<evidence type="ECO:0000256" key="8">
    <source>
        <dbReference type="ARBA" id="ARBA00023136"/>
    </source>
</evidence>
<evidence type="ECO:0000256" key="11">
    <source>
        <dbReference type="NCBIfam" id="TIGR00560"/>
    </source>
</evidence>
<dbReference type="NCBIfam" id="TIGR00560">
    <property type="entry name" value="pgsA"/>
    <property type="match status" value="1"/>
</dbReference>
<accession>A0A411YH45</accession>
<keyword evidence="6 14" id="KW-1133">Transmembrane helix</keyword>
<dbReference type="KEGG" id="erz:ER308_14590"/>
<evidence type="ECO:0000256" key="2">
    <source>
        <dbReference type="ARBA" id="ARBA00010441"/>
    </source>
</evidence>
<dbReference type="AlphaFoldDB" id="A0A411YH45"/>
<dbReference type="InterPro" id="IPR050324">
    <property type="entry name" value="CDP-alcohol_PTase-I"/>
</dbReference>
<keyword evidence="16" id="KW-1185">Reference proteome</keyword>
<keyword evidence="8 14" id="KW-0472">Membrane</keyword>
<dbReference type="InterPro" id="IPR000462">
    <property type="entry name" value="CDP-OH_P_trans"/>
</dbReference>
<comment type="subcellular location">
    <subcellularLocation>
        <location evidence="1">Membrane</location>
        <topology evidence="1">Multi-pass membrane protein</topology>
    </subcellularLocation>
</comment>
<evidence type="ECO:0000256" key="3">
    <source>
        <dbReference type="ARBA" id="ARBA00022516"/>
    </source>
</evidence>
<evidence type="ECO:0000256" key="1">
    <source>
        <dbReference type="ARBA" id="ARBA00004141"/>
    </source>
</evidence>
<dbReference type="Gene3D" id="1.20.120.1760">
    <property type="match status" value="1"/>
</dbReference>
<evidence type="ECO:0000256" key="9">
    <source>
        <dbReference type="ARBA" id="ARBA00023209"/>
    </source>
</evidence>
<dbReference type="EC" id="2.7.8.5" evidence="11"/>
<evidence type="ECO:0000256" key="12">
    <source>
        <dbReference type="RuleBase" id="RU003750"/>
    </source>
</evidence>
<feature type="transmembrane region" description="Helical" evidence="14">
    <location>
        <begin position="104"/>
        <end position="129"/>
    </location>
</feature>
<evidence type="ECO:0000256" key="5">
    <source>
        <dbReference type="ARBA" id="ARBA00022692"/>
    </source>
</evidence>
<keyword evidence="9" id="KW-0594">Phospholipid biosynthesis</keyword>
<dbReference type="OrthoDB" id="9796672at2"/>
<evidence type="ECO:0000256" key="4">
    <source>
        <dbReference type="ARBA" id="ARBA00022679"/>
    </source>
</evidence>
<keyword evidence="4 12" id="KW-0808">Transferase</keyword>
<dbReference type="InterPro" id="IPR004570">
    <property type="entry name" value="Phosphatidylglycerol_P_synth"/>
</dbReference>
<evidence type="ECO:0000313" key="15">
    <source>
        <dbReference type="EMBL" id="QBI20665.1"/>
    </source>
</evidence>
<keyword evidence="5 14" id="KW-0812">Transmembrane</keyword>
<organism evidence="15 16">
    <name type="scientific">Egibacter rhizosphaerae</name>
    <dbReference type="NCBI Taxonomy" id="1670831"/>
    <lineage>
        <taxon>Bacteria</taxon>
        <taxon>Bacillati</taxon>
        <taxon>Actinomycetota</taxon>
        <taxon>Nitriliruptoria</taxon>
        <taxon>Egibacterales</taxon>
        <taxon>Egibacteraceae</taxon>
        <taxon>Egibacter</taxon>
    </lineage>
</organism>
<dbReference type="EMBL" id="CP036402">
    <property type="protein sequence ID" value="QBI20665.1"/>
    <property type="molecule type" value="Genomic_DNA"/>
</dbReference>
<dbReference type="Proteomes" id="UP000291469">
    <property type="component" value="Chromosome"/>
</dbReference>
<feature type="region of interest" description="Disordered" evidence="13">
    <location>
        <begin position="215"/>
        <end position="234"/>
    </location>
</feature>
<dbReference type="PROSITE" id="PS00379">
    <property type="entry name" value="CDP_ALCOHOL_P_TRANSF"/>
    <property type="match status" value="1"/>
</dbReference>
<dbReference type="InterPro" id="IPR043130">
    <property type="entry name" value="CDP-OH_PTrfase_TM_dom"/>
</dbReference>
<dbReference type="PANTHER" id="PTHR14269:SF62">
    <property type="entry name" value="CDP-DIACYLGLYCEROL--GLYCEROL-3-PHOSPHATE 3-PHOSPHATIDYLTRANSFERASE 1, CHLOROPLASTIC"/>
    <property type="match status" value="1"/>
</dbReference>
<dbReference type="InterPro" id="IPR048254">
    <property type="entry name" value="CDP_ALCOHOL_P_TRANSF_CS"/>
</dbReference>
<evidence type="ECO:0000256" key="6">
    <source>
        <dbReference type="ARBA" id="ARBA00022989"/>
    </source>
</evidence>
<dbReference type="GO" id="GO:0008444">
    <property type="term" value="F:CDP-diacylglycerol-glycerol-3-phosphate 3-phosphatidyltransferase activity"/>
    <property type="evidence" value="ECO:0007669"/>
    <property type="project" value="UniProtKB-UniRule"/>
</dbReference>
<dbReference type="UniPathway" id="UPA00085"/>
<name>A0A411YH45_9ACTN</name>
<keyword evidence="7" id="KW-0443">Lipid metabolism</keyword>
<evidence type="ECO:0000313" key="16">
    <source>
        <dbReference type="Proteomes" id="UP000291469"/>
    </source>
</evidence>
<evidence type="ECO:0000256" key="10">
    <source>
        <dbReference type="ARBA" id="ARBA00023264"/>
    </source>
</evidence>
<proteinExistence type="inferred from homology"/>
<evidence type="ECO:0000256" key="7">
    <source>
        <dbReference type="ARBA" id="ARBA00023098"/>
    </source>
</evidence>
<keyword evidence="10" id="KW-1208">Phospholipid metabolism</keyword>